<keyword evidence="6" id="KW-0653">Protein transport</keyword>
<comment type="similarity">
    <text evidence="2">Belongs to the Tom22 family.</text>
</comment>
<feature type="region of interest" description="Disordered" evidence="12">
    <location>
        <begin position="120"/>
        <end position="157"/>
    </location>
</feature>
<evidence type="ECO:0000256" key="13">
    <source>
        <dbReference type="SAM" id="Phobius"/>
    </source>
</evidence>
<keyword evidence="11 14" id="KW-0675">Receptor</keyword>
<feature type="transmembrane region" description="Helical" evidence="13">
    <location>
        <begin position="93"/>
        <end position="110"/>
    </location>
</feature>
<evidence type="ECO:0000256" key="10">
    <source>
        <dbReference type="ARBA" id="ARBA00023136"/>
    </source>
</evidence>
<reference evidence="14" key="1">
    <citation type="submission" date="2022-07" db="EMBL/GenBank/DDBJ databases">
        <title>Phylogenomic reconstructions and comparative analyses of Kickxellomycotina fungi.</title>
        <authorList>
            <person name="Reynolds N.K."/>
            <person name="Stajich J.E."/>
            <person name="Barry K."/>
            <person name="Grigoriev I.V."/>
            <person name="Crous P."/>
            <person name="Smith M.E."/>
        </authorList>
    </citation>
    <scope>NUCLEOTIDE SEQUENCE</scope>
    <source>
        <strain evidence="14">NRRL 3115</strain>
    </source>
</reference>
<protein>
    <submittedName>
        <fullName evidence="14">Mitochondrial import receptor subunit Tom22</fullName>
    </submittedName>
</protein>
<evidence type="ECO:0000256" key="3">
    <source>
        <dbReference type="ARBA" id="ARBA00022448"/>
    </source>
</evidence>
<keyword evidence="10 13" id="KW-0472">Membrane</keyword>
<dbReference type="AlphaFoldDB" id="A0A9W8KVZ0"/>
<dbReference type="CDD" id="cd22884">
    <property type="entry name" value="TOM22"/>
    <property type="match status" value="1"/>
</dbReference>
<feature type="compositionally biased region" description="Low complexity" evidence="12">
    <location>
        <begin position="144"/>
        <end position="157"/>
    </location>
</feature>
<evidence type="ECO:0000256" key="7">
    <source>
        <dbReference type="ARBA" id="ARBA00022989"/>
    </source>
</evidence>
<evidence type="ECO:0000256" key="5">
    <source>
        <dbReference type="ARBA" id="ARBA00022787"/>
    </source>
</evidence>
<keyword evidence="9" id="KW-0496">Mitochondrion</keyword>
<feature type="compositionally biased region" description="Acidic residues" evidence="12">
    <location>
        <begin position="33"/>
        <end position="46"/>
    </location>
</feature>
<keyword evidence="3" id="KW-0813">Transport</keyword>
<feature type="region of interest" description="Disordered" evidence="12">
    <location>
        <begin position="1"/>
        <end position="46"/>
    </location>
</feature>
<evidence type="ECO:0000256" key="12">
    <source>
        <dbReference type="SAM" id="MobiDB-lite"/>
    </source>
</evidence>
<keyword evidence="4 13" id="KW-0812">Transmembrane</keyword>
<evidence type="ECO:0000256" key="8">
    <source>
        <dbReference type="ARBA" id="ARBA00023010"/>
    </source>
</evidence>
<feature type="compositionally biased region" description="Acidic residues" evidence="12">
    <location>
        <begin position="7"/>
        <end position="25"/>
    </location>
</feature>
<keyword evidence="8" id="KW-0811">Translocation</keyword>
<organism evidence="14 15">
    <name type="scientific">Coemansia spiralis</name>
    <dbReference type="NCBI Taxonomy" id="417178"/>
    <lineage>
        <taxon>Eukaryota</taxon>
        <taxon>Fungi</taxon>
        <taxon>Fungi incertae sedis</taxon>
        <taxon>Zoopagomycota</taxon>
        <taxon>Kickxellomycotina</taxon>
        <taxon>Kickxellomycetes</taxon>
        <taxon>Kickxellales</taxon>
        <taxon>Kickxellaceae</taxon>
        <taxon>Coemansia</taxon>
    </lineage>
</organism>
<dbReference type="OrthoDB" id="10016939at2759"/>
<dbReference type="Proteomes" id="UP001151518">
    <property type="component" value="Unassembled WGS sequence"/>
</dbReference>
<dbReference type="PANTHER" id="PTHR12504">
    <property type="entry name" value="MITOCHONDRIAL IMPORT RECEPTOR SUBUNIT TOM22"/>
    <property type="match status" value="1"/>
</dbReference>
<gene>
    <name evidence="14" type="primary">tom22</name>
    <name evidence="14" type="ORF">GGI25_005623</name>
</gene>
<keyword evidence="5" id="KW-1000">Mitochondrion outer membrane</keyword>
<sequence>MVKLVEIEDNSDYDSDSQYTTDDESVVSGKEEYSDDEFDSDYDEDDDALDESLLERIAALKDIVPANQRRAISNTVNTISSWGGFGLGIAGKLAWVFTTSALLVVFPLAMESDRDKMMEQWASGQEQGDMPANSQMMMPPGPAPGHAQMQGQAPGLA</sequence>
<dbReference type="GO" id="GO:0006886">
    <property type="term" value="P:intracellular protein transport"/>
    <property type="evidence" value="ECO:0007669"/>
    <property type="project" value="InterPro"/>
</dbReference>
<comment type="subcellular location">
    <subcellularLocation>
        <location evidence="1">Mitochondrion outer membrane</location>
        <topology evidence="1">Single-pass membrane protein</topology>
    </subcellularLocation>
</comment>
<accession>A0A9W8KVZ0</accession>
<evidence type="ECO:0000256" key="6">
    <source>
        <dbReference type="ARBA" id="ARBA00022927"/>
    </source>
</evidence>
<evidence type="ECO:0000256" key="11">
    <source>
        <dbReference type="ARBA" id="ARBA00023170"/>
    </source>
</evidence>
<proteinExistence type="inferred from homology"/>
<dbReference type="InterPro" id="IPR005683">
    <property type="entry name" value="Tom22"/>
</dbReference>
<dbReference type="PANTHER" id="PTHR12504:SF0">
    <property type="entry name" value="MITOCHONDRIAL IMPORT RECEPTOR SUBUNIT TOM22 HOMOLOG"/>
    <property type="match status" value="1"/>
</dbReference>
<evidence type="ECO:0000313" key="14">
    <source>
        <dbReference type="EMBL" id="KAJ2671101.1"/>
    </source>
</evidence>
<evidence type="ECO:0000256" key="4">
    <source>
        <dbReference type="ARBA" id="ARBA00022692"/>
    </source>
</evidence>
<comment type="caution">
    <text evidence="14">The sequence shown here is derived from an EMBL/GenBank/DDBJ whole genome shotgun (WGS) entry which is preliminary data.</text>
</comment>
<dbReference type="GO" id="GO:0005741">
    <property type="term" value="C:mitochondrial outer membrane"/>
    <property type="evidence" value="ECO:0007669"/>
    <property type="project" value="UniProtKB-SubCell"/>
</dbReference>
<keyword evidence="7 13" id="KW-1133">Transmembrane helix</keyword>
<dbReference type="Pfam" id="PF04281">
    <property type="entry name" value="Tom22"/>
    <property type="match status" value="1"/>
</dbReference>
<evidence type="ECO:0000256" key="9">
    <source>
        <dbReference type="ARBA" id="ARBA00023128"/>
    </source>
</evidence>
<evidence type="ECO:0000313" key="15">
    <source>
        <dbReference type="Proteomes" id="UP001151518"/>
    </source>
</evidence>
<evidence type="ECO:0000256" key="2">
    <source>
        <dbReference type="ARBA" id="ARBA00009874"/>
    </source>
</evidence>
<dbReference type="EMBL" id="JANBTW010000110">
    <property type="protein sequence ID" value="KAJ2671101.1"/>
    <property type="molecule type" value="Genomic_DNA"/>
</dbReference>
<evidence type="ECO:0000256" key="1">
    <source>
        <dbReference type="ARBA" id="ARBA00004572"/>
    </source>
</evidence>
<name>A0A9W8KVZ0_9FUNG</name>